<dbReference type="OrthoDB" id="187139at2759"/>
<dbReference type="EMBL" id="JADCNL010000012">
    <property type="protein sequence ID" value="KAG0457721.1"/>
    <property type="molecule type" value="Genomic_DNA"/>
</dbReference>
<protein>
    <submittedName>
        <fullName evidence="1">Uncharacterized protein</fullName>
    </submittedName>
</protein>
<reference evidence="1 2" key="1">
    <citation type="journal article" date="2020" name="Nat. Food">
        <title>A phased Vanilla planifolia genome enables genetic improvement of flavour and production.</title>
        <authorList>
            <person name="Hasing T."/>
            <person name="Tang H."/>
            <person name="Brym M."/>
            <person name="Khazi F."/>
            <person name="Huang T."/>
            <person name="Chambers A.H."/>
        </authorList>
    </citation>
    <scope>NUCLEOTIDE SEQUENCE [LARGE SCALE GENOMIC DNA]</scope>
    <source>
        <tissue evidence="1">Leaf</tissue>
    </source>
</reference>
<accession>A0A835UFR2</accession>
<proteinExistence type="predicted"/>
<keyword evidence="2" id="KW-1185">Reference proteome</keyword>
<comment type="caution">
    <text evidence="1">The sequence shown here is derived from an EMBL/GenBank/DDBJ whole genome shotgun (WGS) entry which is preliminary data.</text>
</comment>
<dbReference type="Proteomes" id="UP000636800">
    <property type="component" value="Chromosome 12"/>
</dbReference>
<organism evidence="1 2">
    <name type="scientific">Vanilla planifolia</name>
    <name type="common">Vanilla</name>
    <dbReference type="NCBI Taxonomy" id="51239"/>
    <lineage>
        <taxon>Eukaryota</taxon>
        <taxon>Viridiplantae</taxon>
        <taxon>Streptophyta</taxon>
        <taxon>Embryophyta</taxon>
        <taxon>Tracheophyta</taxon>
        <taxon>Spermatophyta</taxon>
        <taxon>Magnoliopsida</taxon>
        <taxon>Liliopsida</taxon>
        <taxon>Asparagales</taxon>
        <taxon>Orchidaceae</taxon>
        <taxon>Vanilloideae</taxon>
        <taxon>Vanilleae</taxon>
        <taxon>Vanilla</taxon>
    </lineage>
</organism>
<sequence length="133" mass="14470">MAVESESTVENLTVEDKAFQVASLFFPCLHHSALLLRKKGEPLPLSLNGHSQLGGQLTTGTILSISAFNECTHQLKTRRDQRFRAALAAPVVRMGRIRMCALDGSTQTCPGLCLMAFIVSSGSRPQIDLTGWI</sequence>
<dbReference type="AlphaFoldDB" id="A0A835UFR2"/>
<gene>
    <name evidence="1" type="ORF">HPP92_022878</name>
</gene>
<name>A0A835UFR2_VANPL</name>
<evidence type="ECO:0000313" key="1">
    <source>
        <dbReference type="EMBL" id="KAG0457721.1"/>
    </source>
</evidence>
<evidence type="ECO:0000313" key="2">
    <source>
        <dbReference type="Proteomes" id="UP000636800"/>
    </source>
</evidence>